<dbReference type="Proteomes" id="UP000078428">
    <property type="component" value="Unassembled WGS sequence"/>
</dbReference>
<evidence type="ECO:0000256" key="1">
    <source>
        <dbReference type="ARBA" id="ARBA00010587"/>
    </source>
</evidence>
<dbReference type="InterPro" id="IPR035938">
    <property type="entry name" value="Hemerythrin-like_sf"/>
</dbReference>
<organism evidence="4 5">
    <name type="scientific">Paramagnetospirillum marisnigri</name>
    <dbReference type="NCBI Taxonomy" id="1285242"/>
    <lineage>
        <taxon>Bacteria</taxon>
        <taxon>Pseudomonadati</taxon>
        <taxon>Pseudomonadota</taxon>
        <taxon>Alphaproteobacteria</taxon>
        <taxon>Rhodospirillales</taxon>
        <taxon>Magnetospirillaceae</taxon>
        <taxon>Paramagnetospirillum</taxon>
    </lineage>
</organism>
<reference evidence="4 5" key="1">
    <citation type="submission" date="2016-04" db="EMBL/GenBank/DDBJ databases">
        <title>Draft genome sequence of freshwater magnetotactic bacteria Magnetospirillum marisnigri SP-1 and Magnetospirillum moscoviense BB-1.</title>
        <authorList>
            <person name="Koziaeva V."/>
            <person name="Dziuba M.V."/>
            <person name="Ivanov T.M."/>
            <person name="Kuznetsov B."/>
            <person name="Grouzdev D.S."/>
        </authorList>
    </citation>
    <scope>NUCLEOTIDE SEQUENCE [LARGE SCALE GENOMIC DNA]</scope>
    <source>
        <strain evidence="4 5">SP-1</strain>
    </source>
</reference>
<keyword evidence="3" id="KW-0408">Iron</keyword>
<comment type="caution">
    <text evidence="4">The sequence shown here is derived from an EMBL/GenBank/DDBJ whole genome shotgun (WGS) entry which is preliminary data.</text>
</comment>
<dbReference type="STRING" id="1285242.A6A04_16045"/>
<dbReference type="AlphaFoldDB" id="A0A178MRG4"/>
<evidence type="ECO:0000313" key="4">
    <source>
        <dbReference type="EMBL" id="OAN51428.1"/>
    </source>
</evidence>
<name>A0A178MRG4_9PROT</name>
<protein>
    <recommendedName>
        <fullName evidence="6">Hemerythrin-like domain-containing protein</fullName>
    </recommendedName>
</protein>
<gene>
    <name evidence="4" type="ORF">A6A04_16045</name>
</gene>
<dbReference type="SUPFAM" id="SSF47188">
    <property type="entry name" value="Hemerythrin-like"/>
    <property type="match status" value="1"/>
</dbReference>
<evidence type="ECO:0008006" key="6">
    <source>
        <dbReference type="Google" id="ProtNLM"/>
    </source>
</evidence>
<comment type="similarity">
    <text evidence="1">Belongs to the hemerythrin family.</text>
</comment>
<evidence type="ECO:0000313" key="5">
    <source>
        <dbReference type="Proteomes" id="UP000078428"/>
    </source>
</evidence>
<proteinExistence type="inferred from homology"/>
<keyword evidence="2" id="KW-0479">Metal-binding</keyword>
<keyword evidence="5" id="KW-1185">Reference proteome</keyword>
<dbReference type="EMBL" id="LWQT01000045">
    <property type="protein sequence ID" value="OAN51428.1"/>
    <property type="molecule type" value="Genomic_DNA"/>
</dbReference>
<sequence length="144" mass="16295">MAQFSKITSTGVPAIDAANDGLRFLLERVFEQGVECRRGPHGKGECDLTRCSRIDAILRYVRRNFSYQEEVMAEAGFPEAQRHCDDHTALIEKLTIMRDAHVCADKDSTKVHDFIAHWATNHAKTCDQPLGRWAVTRRVVSPRA</sequence>
<dbReference type="GO" id="GO:0046872">
    <property type="term" value="F:metal ion binding"/>
    <property type="evidence" value="ECO:0007669"/>
    <property type="project" value="UniProtKB-KW"/>
</dbReference>
<dbReference type="RefSeq" id="WP_068491516.1">
    <property type="nucleotide sequence ID" value="NZ_LWQT01000045.1"/>
</dbReference>
<evidence type="ECO:0000256" key="2">
    <source>
        <dbReference type="ARBA" id="ARBA00022723"/>
    </source>
</evidence>
<accession>A0A178MRG4</accession>
<dbReference type="OrthoDB" id="7349254at2"/>
<dbReference type="Gene3D" id="1.20.120.50">
    <property type="entry name" value="Hemerythrin-like"/>
    <property type="match status" value="1"/>
</dbReference>
<evidence type="ECO:0000256" key="3">
    <source>
        <dbReference type="ARBA" id="ARBA00023004"/>
    </source>
</evidence>